<dbReference type="EC" id="7.1.1.8" evidence="2 17"/>
<evidence type="ECO:0000256" key="6">
    <source>
        <dbReference type="ARBA" id="ARBA00022617"/>
    </source>
</evidence>
<dbReference type="InterPro" id="IPR036909">
    <property type="entry name" value="Cyt_c-like_dom_sf"/>
</dbReference>
<keyword evidence="8 17" id="KW-0812">Transmembrane</keyword>
<keyword evidence="15 17" id="KW-0472">Membrane</keyword>
<dbReference type="PANTHER" id="PTHR33751">
    <property type="entry name" value="CBB3-TYPE CYTOCHROME C OXIDASE SUBUNIT FIXP"/>
    <property type="match status" value="1"/>
</dbReference>
<dbReference type="InterPro" id="IPR050597">
    <property type="entry name" value="Cytochrome_c_Oxidase_Subunit"/>
</dbReference>
<evidence type="ECO:0000256" key="15">
    <source>
        <dbReference type="ARBA" id="ARBA00023136"/>
    </source>
</evidence>
<evidence type="ECO:0000256" key="10">
    <source>
        <dbReference type="ARBA" id="ARBA00022737"/>
    </source>
</evidence>
<gene>
    <name evidence="19" type="ORF">ACFOZ4_27300</name>
</gene>
<evidence type="ECO:0000256" key="13">
    <source>
        <dbReference type="ARBA" id="ARBA00022989"/>
    </source>
</evidence>
<sequence length="282" mass="29238">MTTETGKGGGLTARMRRLAAPRRRGKAARRTGATIRMLAALVLAGGLYVAVAPATQAADAATLSRSAEDGKALFDQNCITCHGRNAQGVDGKGPSLIGVGSASVEFQVTSGRMPAARQEAQIPRKRPFWSGEELQQNADSLGQYIQELGGGPQLPATIDASQGDVANGGALFRVNCASCHAFSAGGGALSSGKYAPGLEEATDRQMYAAMLTGPQNMPVFGDNQLSPQEKLDIIAYVQGMKSDQDPGGWGLGRFGPVTEGLAIFLVGIVALVFATLWIAGKS</sequence>
<feature type="transmembrane region" description="Helical" evidence="17">
    <location>
        <begin position="261"/>
        <end position="279"/>
    </location>
</feature>
<protein>
    <recommendedName>
        <fullName evidence="3 17">Cytochrome bc1 complex cytochrome c subunit</fullName>
        <ecNumber evidence="2 17">7.1.1.8</ecNumber>
    </recommendedName>
</protein>
<keyword evidence="9 17" id="KW-0479">Metal-binding</keyword>
<evidence type="ECO:0000256" key="12">
    <source>
        <dbReference type="ARBA" id="ARBA00022982"/>
    </source>
</evidence>
<dbReference type="PANTHER" id="PTHR33751:SF13">
    <property type="entry name" value="CYTOCHROME BC1 COMPLEX CYTOCHROME C SUBUNIT"/>
    <property type="match status" value="1"/>
</dbReference>
<evidence type="ECO:0000256" key="17">
    <source>
        <dbReference type="PIRNR" id="PIRNR000007"/>
    </source>
</evidence>
<comment type="subunit">
    <text evidence="17">The cytochrome bc1 complex is composed of a cytochrome b (QcrB), the Rieske iron-sulfur protein (QcrA) and a diheme cytochrome c (QcrC) subunit.</text>
</comment>
<comment type="caution">
    <text evidence="17">Lacks conserved residue(s) required for the propagation of feature annotation.</text>
</comment>
<dbReference type="RefSeq" id="WP_253761501.1">
    <property type="nucleotide sequence ID" value="NZ_JAMZDZ010000001.1"/>
</dbReference>
<dbReference type="InterPro" id="IPR009152">
    <property type="entry name" value="bc1_cytC-su"/>
</dbReference>
<keyword evidence="10" id="KW-0677">Repeat</keyword>
<evidence type="ECO:0000256" key="5">
    <source>
        <dbReference type="ARBA" id="ARBA00022475"/>
    </source>
</evidence>
<dbReference type="EMBL" id="JBHSAY010000015">
    <property type="protein sequence ID" value="MFC4134334.1"/>
    <property type="molecule type" value="Genomic_DNA"/>
</dbReference>
<evidence type="ECO:0000256" key="1">
    <source>
        <dbReference type="ARBA" id="ARBA00004651"/>
    </source>
</evidence>
<evidence type="ECO:0000256" key="16">
    <source>
        <dbReference type="ARBA" id="ARBA00029351"/>
    </source>
</evidence>
<evidence type="ECO:0000256" key="2">
    <source>
        <dbReference type="ARBA" id="ARBA00012951"/>
    </source>
</evidence>
<evidence type="ECO:0000256" key="8">
    <source>
        <dbReference type="ARBA" id="ARBA00022692"/>
    </source>
</evidence>
<comment type="subcellular location">
    <subcellularLocation>
        <location evidence="1 17">Cell membrane</location>
        <topology evidence="1 17">Multi-pass membrane protein</topology>
    </subcellularLocation>
</comment>
<keyword evidence="5 17" id="KW-1003">Cell membrane</keyword>
<evidence type="ECO:0000256" key="14">
    <source>
        <dbReference type="ARBA" id="ARBA00023004"/>
    </source>
</evidence>
<keyword evidence="7 17" id="KW-0679">Respiratory chain</keyword>
<dbReference type="PIRSF" id="PIRSF000007">
    <property type="entry name" value="Ubiq_cycred_cyc"/>
    <property type="match status" value="1"/>
</dbReference>
<dbReference type="PROSITE" id="PS51007">
    <property type="entry name" value="CYTC"/>
    <property type="match status" value="2"/>
</dbReference>
<dbReference type="Pfam" id="PF13442">
    <property type="entry name" value="Cytochrome_CBB3"/>
    <property type="match status" value="1"/>
</dbReference>
<evidence type="ECO:0000313" key="19">
    <source>
        <dbReference type="EMBL" id="MFC4134334.1"/>
    </source>
</evidence>
<organism evidence="19 20">
    <name type="scientific">Hamadaea flava</name>
    <dbReference type="NCBI Taxonomy" id="1742688"/>
    <lineage>
        <taxon>Bacteria</taxon>
        <taxon>Bacillati</taxon>
        <taxon>Actinomycetota</taxon>
        <taxon>Actinomycetes</taxon>
        <taxon>Micromonosporales</taxon>
        <taxon>Micromonosporaceae</taxon>
        <taxon>Hamadaea</taxon>
    </lineage>
</organism>
<evidence type="ECO:0000256" key="11">
    <source>
        <dbReference type="ARBA" id="ARBA00022967"/>
    </source>
</evidence>
<comment type="catalytic activity">
    <reaction evidence="16 17">
        <text>a quinol + 2 Fe(III)-[cytochrome c](out) = a quinone + 2 Fe(II)-[cytochrome c](out) + 2 H(+)(out)</text>
        <dbReference type="Rhea" id="RHEA:11484"/>
        <dbReference type="Rhea" id="RHEA-COMP:10350"/>
        <dbReference type="Rhea" id="RHEA-COMP:14399"/>
        <dbReference type="ChEBI" id="CHEBI:15378"/>
        <dbReference type="ChEBI" id="CHEBI:24646"/>
        <dbReference type="ChEBI" id="CHEBI:29033"/>
        <dbReference type="ChEBI" id="CHEBI:29034"/>
        <dbReference type="ChEBI" id="CHEBI:132124"/>
        <dbReference type="EC" id="7.1.1.8"/>
    </reaction>
</comment>
<evidence type="ECO:0000256" key="3">
    <source>
        <dbReference type="ARBA" id="ARBA00017819"/>
    </source>
</evidence>
<evidence type="ECO:0000313" key="20">
    <source>
        <dbReference type="Proteomes" id="UP001595816"/>
    </source>
</evidence>
<feature type="domain" description="Cytochrome c" evidence="18">
    <location>
        <begin position="65"/>
        <end position="149"/>
    </location>
</feature>
<evidence type="ECO:0000259" key="18">
    <source>
        <dbReference type="PROSITE" id="PS51007"/>
    </source>
</evidence>
<accession>A0ABV8LVK9</accession>
<dbReference type="Proteomes" id="UP001595816">
    <property type="component" value="Unassembled WGS sequence"/>
</dbReference>
<comment type="caution">
    <text evidence="19">The sequence shown here is derived from an EMBL/GenBank/DDBJ whole genome shotgun (WGS) entry which is preliminary data.</text>
</comment>
<keyword evidence="13 17" id="KW-1133">Transmembrane helix</keyword>
<feature type="domain" description="Cytochrome c" evidence="18">
    <location>
        <begin position="163"/>
        <end position="241"/>
    </location>
</feature>
<dbReference type="InterPro" id="IPR009056">
    <property type="entry name" value="Cyt_c-like_dom"/>
</dbReference>
<dbReference type="SUPFAM" id="SSF46626">
    <property type="entry name" value="Cytochrome c"/>
    <property type="match status" value="2"/>
</dbReference>
<evidence type="ECO:0000256" key="4">
    <source>
        <dbReference type="ARBA" id="ARBA00022448"/>
    </source>
</evidence>
<keyword evidence="6 17" id="KW-0349">Heme</keyword>
<proteinExistence type="predicted"/>
<keyword evidence="11 17" id="KW-1278">Translocase</keyword>
<keyword evidence="12 17" id="KW-0249">Electron transport</keyword>
<dbReference type="Gene3D" id="1.10.760.10">
    <property type="entry name" value="Cytochrome c-like domain"/>
    <property type="match status" value="2"/>
</dbReference>
<keyword evidence="4 17" id="KW-0813">Transport</keyword>
<reference evidence="20" key="1">
    <citation type="journal article" date="2019" name="Int. J. Syst. Evol. Microbiol.">
        <title>The Global Catalogue of Microorganisms (GCM) 10K type strain sequencing project: providing services to taxonomists for standard genome sequencing and annotation.</title>
        <authorList>
            <consortium name="The Broad Institute Genomics Platform"/>
            <consortium name="The Broad Institute Genome Sequencing Center for Infectious Disease"/>
            <person name="Wu L."/>
            <person name="Ma J."/>
        </authorList>
    </citation>
    <scope>NUCLEOTIDE SEQUENCE [LARGE SCALE GENOMIC DNA]</scope>
    <source>
        <strain evidence="20">CGMCC 4.7289</strain>
    </source>
</reference>
<evidence type="ECO:0000256" key="9">
    <source>
        <dbReference type="ARBA" id="ARBA00022723"/>
    </source>
</evidence>
<name>A0ABV8LVK9_9ACTN</name>
<keyword evidence="14 17" id="KW-0408">Iron</keyword>
<evidence type="ECO:0000256" key="7">
    <source>
        <dbReference type="ARBA" id="ARBA00022660"/>
    </source>
</evidence>
<keyword evidence="20" id="KW-1185">Reference proteome</keyword>
<dbReference type="Pfam" id="PF00034">
    <property type="entry name" value="Cytochrom_C"/>
    <property type="match status" value="1"/>
</dbReference>